<keyword evidence="5" id="KW-0411">Iron-sulfur</keyword>
<dbReference type="GO" id="GO:0051537">
    <property type="term" value="F:2 iron, 2 sulfur cluster binding"/>
    <property type="evidence" value="ECO:0007669"/>
    <property type="project" value="UniProtKB-KW"/>
</dbReference>
<reference evidence="8 9" key="1">
    <citation type="submission" date="2014-04" db="EMBL/GenBank/DDBJ databases">
        <authorList>
            <consortium name="DOE Joint Genome Institute"/>
            <person name="Kuo A."/>
            <person name="Martino E."/>
            <person name="Perotto S."/>
            <person name="Kohler A."/>
            <person name="Nagy L.G."/>
            <person name="Floudas D."/>
            <person name="Copeland A."/>
            <person name="Barry K.W."/>
            <person name="Cichocki N."/>
            <person name="Veneault-Fourrey C."/>
            <person name="LaButti K."/>
            <person name="Lindquist E.A."/>
            <person name="Lipzen A."/>
            <person name="Lundell T."/>
            <person name="Morin E."/>
            <person name="Murat C."/>
            <person name="Sun H."/>
            <person name="Tunlid A."/>
            <person name="Henrissat B."/>
            <person name="Grigoriev I.V."/>
            <person name="Hibbett D.S."/>
            <person name="Martin F."/>
            <person name="Nordberg H.P."/>
            <person name="Cantor M.N."/>
            <person name="Hua S.X."/>
        </authorList>
    </citation>
    <scope>NUCLEOTIDE SEQUENCE [LARGE SCALE GENOMIC DNA]</scope>
    <source>
        <strain evidence="8 9">Zn</strain>
    </source>
</reference>
<evidence type="ECO:0000256" key="6">
    <source>
        <dbReference type="SAM" id="Phobius"/>
    </source>
</evidence>
<keyword evidence="4" id="KW-0408">Iron</keyword>
<dbReference type="InterPro" id="IPR036922">
    <property type="entry name" value="Rieske_2Fe-2S_sf"/>
</dbReference>
<sequence length="417" mass="47606">MATADPSIYYSLILGVLITAAYAFSNLSVETVSDRVSSILGKPYKGALERSDRPHEADRTEACDPIPKPSLNWWTDEEIFQLERRAIFSKSWLFVTHAGNFRIAGDYRSYEVAGFSFIVILGKDKQIRAFHNVCRHRAYAVTNKQCGSSTVLRCRYHGWSYDSKGKLIKAPEFENVKGFDKDLNGLWEIKTEIRESMIFVNLDAGNDVTSQVLFDVETDLRRWKINHMIHIEEWKIKGNFNWKLAAGSLLRRQSKKKGLSAMFPFQQSEEYLDVFCTTIFRRLYSGQVLTLRLLPLSKNSTMVECNLYGSDAKMSPESIGNLKTEVKLAIQEHDHLQNRLVHDGLQISDPRQQILGNLLRRHKNAEASLGVEIHPAARKQSFTEDGREDDELCRELDDDMSRDVSICSANASGLLDW</sequence>
<keyword evidence="1" id="KW-0001">2Fe-2S</keyword>
<evidence type="ECO:0000256" key="5">
    <source>
        <dbReference type="ARBA" id="ARBA00023014"/>
    </source>
</evidence>
<dbReference type="InterPro" id="IPR001663">
    <property type="entry name" value="Rng_hydr_dOase-A"/>
</dbReference>
<gene>
    <name evidence="8" type="ORF">OIDMADRAFT_140583</name>
</gene>
<dbReference type="STRING" id="913774.A0A0C3I137"/>
<reference evidence="9" key="2">
    <citation type="submission" date="2015-01" db="EMBL/GenBank/DDBJ databases">
        <title>Evolutionary Origins and Diversification of the Mycorrhizal Mutualists.</title>
        <authorList>
            <consortium name="DOE Joint Genome Institute"/>
            <consortium name="Mycorrhizal Genomics Consortium"/>
            <person name="Kohler A."/>
            <person name="Kuo A."/>
            <person name="Nagy L.G."/>
            <person name="Floudas D."/>
            <person name="Copeland A."/>
            <person name="Barry K.W."/>
            <person name="Cichocki N."/>
            <person name="Veneault-Fourrey C."/>
            <person name="LaButti K."/>
            <person name="Lindquist E.A."/>
            <person name="Lipzen A."/>
            <person name="Lundell T."/>
            <person name="Morin E."/>
            <person name="Murat C."/>
            <person name="Riley R."/>
            <person name="Ohm R."/>
            <person name="Sun H."/>
            <person name="Tunlid A."/>
            <person name="Henrissat B."/>
            <person name="Grigoriev I.V."/>
            <person name="Hibbett D.S."/>
            <person name="Martin F."/>
        </authorList>
    </citation>
    <scope>NUCLEOTIDE SEQUENCE [LARGE SCALE GENOMIC DNA]</scope>
    <source>
        <strain evidence="9">Zn</strain>
    </source>
</reference>
<evidence type="ECO:0000259" key="7">
    <source>
        <dbReference type="PROSITE" id="PS51296"/>
    </source>
</evidence>
<keyword evidence="6" id="KW-1133">Transmembrane helix</keyword>
<feature type="domain" description="Rieske" evidence="7">
    <location>
        <begin position="92"/>
        <end position="179"/>
    </location>
</feature>
<accession>A0A0C3I137</accession>
<dbReference type="InParanoid" id="A0A0C3I137"/>
<dbReference type="PANTHER" id="PTHR43756:SF6">
    <property type="entry name" value="CLUSTER-BINDING PROTEIN, PUTATIVE (AFU_ORTHOLOGUE AFUA_6G03920)-RELATED"/>
    <property type="match status" value="1"/>
</dbReference>
<dbReference type="InterPro" id="IPR017941">
    <property type="entry name" value="Rieske_2Fe-2S"/>
</dbReference>
<keyword evidence="9" id="KW-1185">Reference proteome</keyword>
<evidence type="ECO:0000256" key="1">
    <source>
        <dbReference type="ARBA" id="ARBA00022714"/>
    </source>
</evidence>
<keyword evidence="2" id="KW-0479">Metal-binding</keyword>
<dbReference type="OrthoDB" id="426882at2759"/>
<dbReference type="PRINTS" id="PR00090">
    <property type="entry name" value="RNGDIOXGNASE"/>
</dbReference>
<keyword evidence="6" id="KW-0472">Membrane</keyword>
<evidence type="ECO:0000256" key="4">
    <source>
        <dbReference type="ARBA" id="ARBA00023004"/>
    </source>
</evidence>
<evidence type="ECO:0000313" key="8">
    <source>
        <dbReference type="EMBL" id="KIN08117.1"/>
    </source>
</evidence>
<keyword evidence="6" id="KW-0812">Transmembrane</keyword>
<dbReference type="HOGENOM" id="CLU_026244_1_3_1"/>
<dbReference type="SUPFAM" id="SSF50022">
    <property type="entry name" value="ISP domain"/>
    <property type="match status" value="1"/>
</dbReference>
<dbReference type="GO" id="GO:0016491">
    <property type="term" value="F:oxidoreductase activity"/>
    <property type="evidence" value="ECO:0007669"/>
    <property type="project" value="UniProtKB-KW"/>
</dbReference>
<dbReference type="PROSITE" id="PS51296">
    <property type="entry name" value="RIESKE"/>
    <property type="match status" value="1"/>
</dbReference>
<dbReference type="EMBL" id="KN832870">
    <property type="protein sequence ID" value="KIN08117.1"/>
    <property type="molecule type" value="Genomic_DNA"/>
</dbReference>
<dbReference type="Proteomes" id="UP000054321">
    <property type="component" value="Unassembled WGS sequence"/>
</dbReference>
<dbReference type="Pfam" id="PF00355">
    <property type="entry name" value="Rieske"/>
    <property type="match status" value="1"/>
</dbReference>
<evidence type="ECO:0000256" key="3">
    <source>
        <dbReference type="ARBA" id="ARBA00023002"/>
    </source>
</evidence>
<dbReference type="GO" id="GO:0046872">
    <property type="term" value="F:metal ion binding"/>
    <property type="evidence" value="ECO:0007669"/>
    <property type="project" value="UniProtKB-KW"/>
</dbReference>
<dbReference type="PANTHER" id="PTHR43756">
    <property type="entry name" value="CHOLINE MONOOXYGENASE, CHLOROPLASTIC"/>
    <property type="match status" value="1"/>
</dbReference>
<dbReference type="Gene3D" id="2.102.10.10">
    <property type="entry name" value="Rieske [2Fe-2S] iron-sulphur domain"/>
    <property type="match status" value="1"/>
</dbReference>
<keyword evidence="3" id="KW-0560">Oxidoreductase</keyword>
<dbReference type="CDD" id="cd03469">
    <property type="entry name" value="Rieske_RO_Alpha_N"/>
    <property type="match status" value="1"/>
</dbReference>
<feature type="transmembrane region" description="Helical" evidence="6">
    <location>
        <begin position="7"/>
        <end position="25"/>
    </location>
</feature>
<proteinExistence type="predicted"/>
<evidence type="ECO:0000256" key="2">
    <source>
        <dbReference type="ARBA" id="ARBA00022723"/>
    </source>
</evidence>
<organism evidence="8 9">
    <name type="scientific">Oidiodendron maius (strain Zn)</name>
    <dbReference type="NCBI Taxonomy" id="913774"/>
    <lineage>
        <taxon>Eukaryota</taxon>
        <taxon>Fungi</taxon>
        <taxon>Dikarya</taxon>
        <taxon>Ascomycota</taxon>
        <taxon>Pezizomycotina</taxon>
        <taxon>Leotiomycetes</taxon>
        <taxon>Leotiomycetes incertae sedis</taxon>
        <taxon>Myxotrichaceae</taxon>
        <taxon>Oidiodendron</taxon>
    </lineage>
</organism>
<dbReference type="AlphaFoldDB" id="A0A0C3I137"/>
<protein>
    <recommendedName>
        <fullName evidence="7">Rieske domain-containing protein</fullName>
    </recommendedName>
</protein>
<evidence type="ECO:0000313" key="9">
    <source>
        <dbReference type="Proteomes" id="UP000054321"/>
    </source>
</evidence>
<name>A0A0C3I137_OIDMZ</name>